<accession>A0A517U4V2</accession>
<organism evidence="2 3">
    <name type="scientific">Lacipirellula limnantheis</name>
    <dbReference type="NCBI Taxonomy" id="2528024"/>
    <lineage>
        <taxon>Bacteria</taxon>
        <taxon>Pseudomonadati</taxon>
        <taxon>Planctomycetota</taxon>
        <taxon>Planctomycetia</taxon>
        <taxon>Pirellulales</taxon>
        <taxon>Lacipirellulaceae</taxon>
        <taxon>Lacipirellula</taxon>
    </lineage>
</organism>
<dbReference type="InterPro" id="IPR008928">
    <property type="entry name" value="6-hairpin_glycosidase_sf"/>
</dbReference>
<dbReference type="AlphaFoldDB" id="A0A517U4V2"/>
<feature type="signal peptide" evidence="1">
    <location>
        <begin position="1"/>
        <end position="19"/>
    </location>
</feature>
<dbReference type="KEGG" id="llh:I41_48980"/>
<gene>
    <name evidence="2" type="ORF">I41_48980</name>
</gene>
<dbReference type="OrthoDB" id="274515at2"/>
<evidence type="ECO:0000256" key="1">
    <source>
        <dbReference type="SAM" id="SignalP"/>
    </source>
</evidence>
<keyword evidence="3" id="KW-1185">Reference proteome</keyword>
<proteinExistence type="predicted"/>
<keyword evidence="1" id="KW-0732">Signal</keyword>
<dbReference type="Gene3D" id="1.50.10.20">
    <property type="match status" value="1"/>
</dbReference>
<feature type="chain" id="PRO_5021982180" description="Alginate lyase" evidence="1">
    <location>
        <begin position="20"/>
        <end position="428"/>
    </location>
</feature>
<evidence type="ECO:0008006" key="4">
    <source>
        <dbReference type="Google" id="ProtNLM"/>
    </source>
</evidence>
<evidence type="ECO:0000313" key="3">
    <source>
        <dbReference type="Proteomes" id="UP000317909"/>
    </source>
</evidence>
<dbReference type="GO" id="GO:0005975">
    <property type="term" value="P:carbohydrate metabolic process"/>
    <property type="evidence" value="ECO:0007669"/>
    <property type="project" value="InterPro"/>
</dbReference>
<dbReference type="Proteomes" id="UP000317909">
    <property type="component" value="Chromosome"/>
</dbReference>
<dbReference type="RefSeq" id="WP_145435414.1">
    <property type="nucleotide sequence ID" value="NZ_CP036339.1"/>
</dbReference>
<protein>
    <recommendedName>
        <fullName evidence="4">Alginate lyase</fullName>
    </recommendedName>
</protein>
<sequence length="428" mass="47373" precursor="true">MKVLFVILGCLSFGVVVSAQEPPNPSRDTQASLKKIGNELAAAQKAEDEREVQRLAKKAIEALGDQAGMPEIADQFREVPKTAKPLTPEELPNAFDRYIDFIEKQKWWTIGLDPAKTNHLPRELAAIIEGCLAARAVNDANAERLLKIAKEAGDFLVWSQNQAGTGVVPFPAVRNGRGRPFEVAERFMRQAEKEGRLDQVVKYGWAVEDFSDGGLQFDNGLAGVALIQLFEATNDDKYKKAAIRAADWAATRPVVTNWNYNSFSVFLLAEVYRVTGDKKYLESAKKKTRLGILPGQLTEGPRKGRWADAHNARPAYHYIMVRGLAALAATMPKDDADLPAVVDSLRRALSARNPDFEKGIFNADSSMEALIRVKMLPPHVAVKLTECKTQEALETLERYAAEGFRARKPPLGPGAWGQLLAYCEGRER</sequence>
<dbReference type="SUPFAM" id="SSF48208">
    <property type="entry name" value="Six-hairpin glycosidases"/>
    <property type="match status" value="1"/>
</dbReference>
<reference evidence="2 3" key="1">
    <citation type="submission" date="2019-02" db="EMBL/GenBank/DDBJ databases">
        <title>Deep-cultivation of Planctomycetes and their phenomic and genomic characterization uncovers novel biology.</title>
        <authorList>
            <person name="Wiegand S."/>
            <person name="Jogler M."/>
            <person name="Boedeker C."/>
            <person name="Pinto D."/>
            <person name="Vollmers J."/>
            <person name="Rivas-Marin E."/>
            <person name="Kohn T."/>
            <person name="Peeters S.H."/>
            <person name="Heuer A."/>
            <person name="Rast P."/>
            <person name="Oberbeckmann S."/>
            <person name="Bunk B."/>
            <person name="Jeske O."/>
            <person name="Meyerdierks A."/>
            <person name="Storesund J.E."/>
            <person name="Kallscheuer N."/>
            <person name="Luecker S."/>
            <person name="Lage O.M."/>
            <person name="Pohl T."/>
            <person name="Merkel B.J."/>
            <person name="Hornburger P."/>
            <person name="Mueller R.-W."/>
            <person name="Bruemmer F."/>
            <person name="Labrenz M."/>
            <person name="Spormann A.M."/>
            <person name="Op den Camp H."/>
            <person name="Overmann J."/>
            <person name="Amann R."/>
            <person name="Jetten M.S.M."/>
            <person name="Mascher T."/>
            <person name="Medema M.H."/>
            <person name="Devos D.P."/>
            <person name="Kaster A.-K."/>
            <person name="Ovreas L."/>
            <person name="Rohde M."/>
            <person name="Galperin M.Y."/>
            <person name="Jogler C."/>
        </authorList>
    </citation>
    <scope>NUCLEOTIDE SEQUENCE [LARGE SCALE GENOMIC DNA]</scope>
    <source>
        <strain evidence="2 3">I41</strain>
    </source>
</reference>
<dbReference type="EMBL" id="CP036339">
    <property type="protein sequence ID" value="QDT75658.1"/>
    <property type="molecule type" value="Genomic_DNA"/>
</dbReference>
<evidence type="ECO:0000313" key="2">
    <source>
        <dbReference type="EMBL" id="QDT75658.1"/>
    </source>
</evidence>
<name>A0A517U4V2_9BACT</name>